<gene>
    <name evidence="2" type="ORF">C8A03DRAFT_34845</name>
</gene>
<dbReference type="PANTHER" id="PTHR12905">
    <property type="entry name" value="METALLOPHOSPHOESTERASE"/>
    <property type="match status" value="1"/>
</dbReference>
<feature type="region of interest" description="Disordered" evidence="1">
    <location>
        <begin position="136"/>
        <end position="171"/>
    </location>
</feature>
<name>A0AAN7C884_9PEZI</name>
<dbReference type="AlphaFoldDB" id="A0AAN7C884"/>
<dbReference type="InterPro" id="IPR051693">
    <property type="entry name" value="UPF0046_metallophosphoest"/>
</dbReference>
<accession>A0AAN7C884</accession>
<dbReference type="EMBL" id="MU860150">
    <property type="protein sequence ID" value="KAK4237194.1"/>
    <property type="molecule type" value="Genomic_DNA"/>
</dbReference>
<organism evidence="2 3">
    <name type="scientific">Achaetomium macrosporum</name>
    <dbReference type="NCBI Taxonomy" id="79813"/>
    <lineage>
        <taxon>Eukaryota</taxon>
        <taxon>Fungi</taxon>
        <taxon>Dikarya</taxon>
        <taxon>Ascomycota</taxon>
        <taxon>Pezizomycotina</taxon>
        <taxon>Sordariomycetes</taxon>
        <taxon>Sordariomycetidae</taxon>
        <taxon>Sordariales</taxon>
        <taxon>Chaetomiaceae</taxon>
        <taxon>Achaetomium</taxon>
    </lineage>
</organism>
<dbReference type="InterPro" id="IPR029052">
    <property type="entry name" value="Metallo-depent_PP-like"/>
</dbReference>
<feature type="compositionally biased region" description="Basic and acidic residues" evidence="1">
    <location>
        <begin position="77"/>
        <end position="91"/>
    </location>
</feature>
<comment type="caution">
    <text evidence="2">The sequence shown here is derived from an EMBL/GenBank/DDBJ whole genome shotgun (WGS) entry which is preliminary data.</text>
</comment>
<reference evidence="2" key="2">
    <citation type="submission" date="2023-05" db="EMBL/GenBank/DDBJ databases">
        <authorList>
            <consortium name="Lawrence Berkeley National Laboratory"/>
            <person name="Steindorff A."/>
            <person name="Hensen N."/>
            <person name="Bonometti L."/>
            <person name="Westerberg I."/>
            <person name="Brannstrom I.O."/>
            <person name="Guillou S."/>
            <person name="Cros-Aarteil S."/>
            <person name="Calhoun S."/>
            <person name="Haridas S."/>
            <person name="Kuo A."/>
            <person name="Mondo S."/>
            <person name="Pangilinan J."/>
            <person name="Riley R."/>
            <person name="Labutti K."/>
            <person name="Andreopoulos B."/>
            <person name="Lipzen A."/>
            <person name="Chen C."/>
            <person name="Yanf M."/>
            <person name="Daum C."/>
            <person name="Ng V."/>
            <person name="Clum A."/>
            <person name="Ohm R."/>
            <person name="Martin F."/>
            <person name="Silar P."/>
            <person name="Natvig D."/>
            <person name="Lalanne C."/>
            <person name="Gautier V."/>
            <person name="Ament-Velasquez S.L."/>
            <person name="Kruys A."/>
            <person name="Hutchinson M.I."/>
            <person name="Powell A.J."/>
            <person name="Barry K."/>
            <person name="Miller A.N."/>
            <person name="Grigoriev I.V."/>
            <person name="Debuchy R."/>
            <person name="Gladieux P."/>
            <person name="Thoren M.H."/>
            <person name="Johannesson H."/>
        </authorList>
    </citation>
    <scope>NUCLEOTIDE SEQUENCE</scope>
    <source>
        <strain evidence="2">CBS 532.94</strain>
    </source>
</reference>
<feature type="region of interest" description="Disordered" evidence="1">
    <location>
        <begin position="67"/>
        <end position="115"/>
    </location>
</feature>
<feature type="region of interest" description="Disordered" evidence="1">
    <location>
        <begin position="200"/>
        <end position="259"/>
    </location>
</feature>
<feature type="compositionally biased region" description="Low complexity" evidence="1">
    <location>
        <begin position="100"/>
        <end position="112"/>
    </location>
</feature>
<keyword evidence="3" id="KW-1185">Reference proteome</keyword>
<proteinExistence type="predicted"/>
<evidence type="ECO:0000256" key="1">
    <source>
        <dbReference type="SAM" id="MobiDB-lite"/>
    </source>
</evidence>
<sequence length="259" mass="27492">MGSQYKPGECHSFSISAGVDIVITHGPPRVVVDMIDTKQRVGCEQLFAEVARARLQMHCFGHIQEGWAGGANPMSHAPDRERRAGANKDQESPPSDSGDPTAPTQTTTQPEPAFVPIVSRPLFRVLRNEYEDVSRVRPDEVLPPPRRRADPAAATGRRCGGDAGPGPGAPAPVQLLVLHRMMQDEPVSEVPQLHVLRCLRTRADDSGPAAATDRRGEDEEGPDASAGRSEGGDDDGGAGEGPKAQDPPARAAKGTPASR</sequence>
<dbReference type="Gene3D" id="3.60.21.10">
    <property type="match status" value="1"/>
</dbReference>
<reference evidence="2" key="1">
    <citation type="journal article" date="2023" name="Mol. Phylogenet. Evol.">
        <title>Genome-scale phylogeny and comparative genomics of the fungal order Sordariales.</title>
        <authorList>
            <person name="Hensen N."/>
            <person name="Bonometti L."/>
            <person name="Westerberg I."/>
            <person name="Brannstrom I.O."/>
            <person name="Guillou S."/>
            <person name="Cros-Aarteil S."/>
            <person name="Calhoun S."/>
            <person name="Haridas S."/>
            <person name="Kuo A."/>
            <person name="Mondo S."/>
            <person name="Pangilinan J."/>
            <person name="Riley R."/>
            <person name="LaButti K."/>
            <person name="Andreopoulos B."/>
            <person name="Lipzen A."/>
            <person name="Chen C."/>
            <person name="Yan M."/>
            <person name="Daum C."/>
            <person name="Ng V."/>
            <person name="Clum A."/>
            <person name="Steindorff A."/>
            <person name="Ohm R.A."/>
            <person name="Martin F."/>
            <person name="Silar P."/>
            <person name="Natvig D.O."/>
            <person name="Lalanne C."/>
            <person name="Gautier V."/>
            <person name="Ament-Velasquez S.L."/>
            <person name="Kruys A."/>
            <person name="Hutchinson M.I."/>
            <person name="Powell A.J."/>
            <person name="Barry K."/>
            <person name="Miller A.N."/>
            <person name="Grigoriev I.V."/>
            <person name="Debuchy R."/>
            <person name="Gladieux P."/>
            <person name="Hiltunen Thoren M."/>
            <person name="Johannesson H."/>
        </authorList>
    </citation>
    <scope>NUCLEOTIDE SEQUENCE</scope>
    <source>
        <strain evidence="2">CBS 532.94</strain>
    </source>
</reference>
<evidence type="ECO:0000313" key="2">
    <source>
        <dbReference type="EMBL" id="KAK4237194.1"/>
    </source>
</evidence>
<protein>
    <submittedName>
        <fullName evidence="2">Uncharacterized protein</fullName>
    </submittedName>
</protein>
<dbReference type="PANTHER" id="PTHR12905:SF0">
    <property type="entry name" value="CALCINEURIN-LIKE PHOSPHOESTERASE DOMAIN-CONTAINING PROTEIN"/>
    <property type="match status" value="1"/>
</dbReference>
<dbReference type="SUPFAM" id="SSF56300">
    <property type="entry name" value="Metallo-dependent phosphatases"/>
    <property type="match status" value="1"/>
</dbReference>
<evidence type="ECO:0000313" key="3">
    <source>
        <dbReference type="Proteomes" id="UP001303760"/>
    </source>
</evidence>
<dbReference type="Proteomes" id="UP001303760">
    <property type="component" value="Unassembled WGS sequence"/>
</dbReference>